<evidence type="ECO:0000313" key="4">
    <source>
        <dbReference type="Proteomes" id="UP000606499"/>
    </source>
</evidence>
<comment type="caution">
    <text evidence="3">The sequence shown here is derived from an EMBL/GenBank/DDBJ whole genome shotgun (WGS) entry which is preliminary data.</text>
</comment>
<sequence length="231" mass="25394">MKKRLSAIILMLAVFTSGAFAANAYQKSITVNYDVNLEINGRVPQLTDVNGKAVKPFTYDGTTYVPIRAVAEEMGAYVGYDSASGTAIVFQDDVEAMYTAYSIGEASRKLQWAVENTLQCCELYNTNDMSRSDFMSTVKSIADDATVAANDAKEKYGSAVDNQNIYIEDIDLCMSELTSELNTANSFFEYAGNFANSKSSSDLAKLFSARNEIVINEKAVKAVDSFMQTMW</sequence>
<dbReference type="Proteomes" id="UP000606499">
    <property type="component" value="Unassembled WGS sequence"/>
</dbReference>
<organism evidence="3 4">
    <name type="scientific">Agathobaculum faecis</name>
    <dbReference type="NCBI Taxonomy" id="2763013"/>
    <lineage>
        <taxon>Bacteria</taxon>
        <taxon>Bacillati</taxon>
        <taxon>Bacillota</taxon>
        <taxon>Clostridia</taxon>
        <taxon>Eubacteriales</taxon>
        <taxon>Butyricicoccaceae</taxon>
        <taxon>Agathobaculum</taxon>
    </lineage>
</organism>
<keyword evidence="1" id="KW-0732">Signal</keyword>
<evidence type="ECO:0000256" key="1">
    <source>
        <dbReference type="SAM" id="SignalP"/>
    </source>
</evidence>
<evidence type="ECO:0000259" key="2">
    <source>
        <dbReference type="Pfam" id="PF07833"/>
    </source>
</evidence>
<feature type="signal peptide" evidence="1">
    <location>
        <begin position="1"/>
        <end position="21"/>
    </location>
</feature>
<gene>
    <name evidence="3" type="ORF">H8S45_13170</name>
</gene>
<evidence type="ECO:0000313" key="3">
    <source>
        <dbReference type="EMBL" id="MBC5726405.1"/>
    </source>
</evidence>
<dbReference type="RefSeq" id="WP_186950216.1">
    <property type="nucleotide sequence ID" value="NZ_JACOPL010000015.1"/>
</dbReference>
<accession>A0A923RZL8</accession>
<reference evidence="3" key="1">
    <citation type="submission" date="2020-08" db="EMBL/GenBank/DDBJ databases">
        <title>Genome public.</title>
        <authorList>
            <person name="Liu C."/>
            <person name="Sun Q."/>
        </authorList>
    </citation>
    <scope>NUCLEOTIDE SEQUENCE</scope>
    <source>
        <strain evidence="3">NSJ-28</strain>
    </source>
</reference>
<feature type="chain" id="PRO_5037518643" description="Copper amine oxidase-like N-terminal domain-containing protein" evidence="1">
    <location>
        <begin position="22"/>
        <end position="231"/>
    </location>
</feature>
<name>A0A923RZL8_9FIRM</name>
<proteinExistence type="predicted"/>
<dbReference type="EMBL" id="JACOPL010000015">
    <property type="protein sequence ID" value="MBC5726405.1"/>
    <property type="molecule type" value="Genomic_DNA"/>
</dbReference>
<dbReference type="InterPro" id="IPR036582">
    <property type="entry name" value="Mao_N_sf"/>
</dbReference>
<protein>
    <recommendedName>
        <fullName evidence="2">Copper amine oxidase-like N-terminal domain-containing protein</fullName>
    </recommendedName>
</protein>
<keyword evidence="4" id="KW-1185">Reference proteome</keyword>
<dbReference type="InterPro" id="IPR012854">
    <property type="entry name" value="Cu_amine_oxidase-like_N"/>
</dbReference>
<feature type="domain" description="Copper amine oxidase-like N-terminal" evidence="2">
    <location>
        <begin position="51"/>
        <end position="100"/>
    </location>
</feature>
<dbReference type="SUPFAM" id="SSF55383">
    <property type="entry name" value="Copper amine oxidase, domain N"/>
    <property type="match status" value="1"/>
</dbReference>
<dbReference type="Pfam" id="PF07833">
    <property type="entry name" value="Cu_amine_oxidN1"/>
    <property type="match status" value="1"/>
</dbReference>
<dbReference type="AlphaFoldDB" id="A0A923RZL8"/>